<sequence>MAPESPTPIAEPAPQASTPRWVLPTVTGVVALIIGFAGGWFVYQQYMVFTVADADADALDDVGEDAGEATGEEDAELLGLVPEGQGAEAPTEERPTNGFHDYTDVSLGDPVASFSDEAGEVYTEQEGAVYVPVTVTAENISGAETIPGMEWAFAYDSDGEQHRSMAFTGEDAGYGLSPGLSAEGVAFHFQVPEGTTLEWITLQYPAAEMEGVPRGRRSEAVLNPDATKRPRRRREAAGARFDSKPETKPLLRQCPLGAVGPTRLQRCRRR</sequence>
<evidence type="ECO:0000313" key="5">
    <source>
        <dbReference type="Proteomes" id="UP001595923"/>
    </source>
</evidence>
<protein>
    <recommendedName>
        <fullName evidence="6">DUF4352 domain-containing protein</fullName>
    </recommendedName>
</protein>
<evidence type="ECO:0000256" key="3">
    <source>
        <dbReference type="SAM" id="Phobius"/>
    </source>
</evidence>
<dbReference type="Gene3D" id="2.60.40.1240">
    <property type="match status" value="1"/>
</dbReference>
<reference evidence="5" key="1">
    <citation type="journal article" date="2019" name="Int. J. Syst. Evol. Microbiol.">
        <title>The Global Catalogue of Microorganisms (GCM) 10K type strain sequencing project: providing services to taxonomists for standard genome sequencing and annotation.</title>
        <authorList>
            <consortium name="The Broad Institute Genomics Platform"/>
            <consortium name="The Broad Institute Genome Sequencing Center for Infectious Disease"/>
            <person name="Wu L."/>
            <person name="Ma J."/>
        </authorList>
    </citation>
    <scope>NUCLEOTIDE SEQUENCE [LARGE SCALE GENOMIC DNA]</scope>
    <source>
        <strain evidence="5">XZYJ18</strain>
    </source>
</reference>
<gene>
    <name evidence="4" type="ORF">ACFO4E_15625</name>
</gene>
<feature type="region of interest" description="Disordered" evidence="2">
    <location>
        <begin position="215"/>
        <end position="270"/>
    </location>
</feature>
<evidence type="ECO:0000256" key="2">
    <source>
        <dbReference type="SAM" id="MobiDB-lite"/>
    </source>
</evidence>
<accession>A0ABV9DXW4</accession>
<keyword evidence="3" id="KW-0472">Membrane</keyword>
<dbReference type="Proteomes" id="UP001595923">
    <property type="component" value="Unassembled WGS sequence"/>
</dbReference>
<organism evidence="4 5">
    <name type="scientific">Nocardiopsis mangrovi</name>
    <dbReference type="NCBI Taxonomy" id="1179818"/>
    <lineage>
        <taxon>Bacteria</taxon>
        <taxon>Bacillati</taxon>
        <taxon>Actinomycetota</taxon>
        <taxon>Actinomycetes</taxon>
        <taxon>Streptosporangiales</taxon>
        <taxon>Nocardiopsidaceae</taxon>
        <taxon>Nocardiopsis</taxon>
    </lineage>
</organism>
<dbReference type="EMBL" id="JBHSFQ010000014">
    <property type="protein sequence ID" value="MFC4563292.1"/>
    <property type="molecule type" value="Genomic_DNA"/>
</dbReference>
<keyword evidence="1" id="KW-0732">Signal</keyword>
<evidence type="ECO:0008006" key="6">
    <source>
        <dbReference type="Google" id="ProtNLM"/>
    </source>
</evidence>
<evidence type="ECO:0000313" key="4">
    <source>
        <dbReference type="EMBL" id="MFC4563292.1"/>
    </source>
</evidence>
<name>A0ABV9DXW4_9ACTN</name>
<dbReference type="RefSeq" id="WP_378575322.1">
    <property type="nucleotide sequence ID" value="NZ_JBHSFQ010000014.1"/>
</dbReference>
<keyword evidence="3" id="KW-0812">Transmembrane</keyword>
<proteinExistence type="predicted"/>
<keyword evidence="3" id="KW-1133">Transmembrane helix</keyword>
<keyword evidence="5" id="KW-1185">Reference proteome</keyword>
<feature type="compositionally biased region" description="Basic and acidic residues" evidence="2">
    <location>
        <begin position="235"/>
        <end position="249"/>
    </location>
</feature>
<dbReference type="InterPro" id="IPR029050">
    <property type="entry name" value="Immunoprotect_excell_Ig-like"/>
</dbReference>
<feature type="transmembrane region" description="Helical" evidence="3">
    <location>
        <begin position="21"/>
        <end position="43"/>
    </location>
</feature>
<evidence type="ECO:0000256" key="1">
    <source>
        <dbReference type="ARBA" id="ARBA00022729"/>
    </source>
</evidence>
<comment type="caution">
    <text evidence="4">The sequence shown here is derived from an EMBL/GenBank/DDBJ whole genome shotgun (WGS) entry which is preliminary data.</text>
</comment>